<dbReference type="PANTHER" id="PTHR24559">
    <property type="entry name" value="TRANSPOSON TY3-I GAG-POL POLYPROTEIN"/>
    <property type="match status" value="1"/>
</dbReference>
<accession>A0ABQ9GBN4</accession>
<reference evidence="1 2" key="1">
    <citation type="submission" date="2023-02" db="EMBL/GenBank/DDBJ databases">
        <title>LHISI_Scaffold_Assembly.</title>
        <authorList>
            <person name="Stuart O.P."/>
            <person name="Cleave R."/>
            <person name="Magrath M.J.L."/>
            <person name="Mikheyev A.S."/>
        </authorList>
    </citation>
    <scope>NUCLEOTIDE SEQUENCE [LARGE SCALE GENOMIC DNA]</scope>
    <source>
        <strain evidence="1">Daus_M_001</strain>
        <tissue evidence="1">Leg muscle</tissue>
    </source>
</reference>
<dbReference type="Gene3D" id="3.30.70.270">
    <property type="match status" value="1"/>
</dbReference>
<dbReference type="InterPro" id="IPR043128">
    <property type="entry name" value="Rev_trsase/Diguanyl_cyclase"/>
</dbReference>
<protein>
    <recommendedName>
        <fullName evidence="3">Peptidase A2 domain-containing protein</fullName>
    </recommendedName>
</protein>
<evidence type="ECO:0000313" key="2">
    <source>
        <dbReference type="Proteomes" id="UP001159363"/>
    </source>
</evidence>
<keyword evidence="2" id="KW-1185">Reference proteome</keyword>
<name>A0ABQ9GBN4_9NEOP</name>
<organism evidence="1 2">
    <name type="scientific">Dryococelus australis</name>
    <dbReference type="NCBI Taxonomy" id="614101"/>
    <lineage>
        <taxon>Eukaryota</taxon>
        <taxon>Metazoa</taxon>
        <taxon>Ecdysozoa</taxon>
        <taxon>Arthropoda</taxon>
        <taxon>Hexapoda</taxon>
        <taxon>Insecta</taxon>
        <taxon>Pterygota</taxon>
        <taxon>Neoptera</taxon>
        <taxon>Polyneoptera</taxon>
        <taxon>Phasmatodea</taxon>
        <taxon>Verophasmatodea</taxon>
        <taxon>Anareolatae</taxon>
        <taxon>Phasmatidae</taxon>
        <taxon>Eurycanthinae</taxon>
        <taxon>Dryococelus</taxon>
    </lineage>
</organism>
<dbReference type="Gene3D" id="3.10.10.10">
    <property type="entry name" value="HIV Type 1 Reverse Transcriptase, subunit A, domain 1"/>
    <property type="match status" value="1"/>
</dbReference>
<gene>
    <name evidence="1" type="ORF">PR048_028834</name>
</gene>
<evidence type="ECO:0008006" key="3">
    <source>
        <dbReference type="Google" id="ProtNLM"/>
    </source>
</evidence>
<dbReference type="InterPro" id="IPR043502">
    <property type="entry name" value="DNA/RNA_pol_sf"/>
</dbReference>
<sequence length="165" mass="18309">MVCGIPCIAMLDSGAEVSCAHTWVRIPVVSVRHNKIVGVTSGASPLVNRQAMWCISGIAVVGVRKKDDSVRLYLVAAFLDDITVQDRESPTAAEDILRHSSEPHFLSFLDLAHENCHLPLHTDSQLYTAFLYKHRQYCFHVLSFGLCNAVADFTRSLDRALLPQC</sequence>
<dbReference type="PANTHER" id="PTHR24559:SF444">
    <property type="entry name" value="REVERSE TRANSCRIPTASE DOMAIN-CONTAINING PROTEIN"/>
    <property type="match status" value="1"/>
</dbReference>
<comment type="caution">
    <text evidence="1">The sequence shown here is derived from an EMBL/GenBank/DDBJ whole genome shotgun (WGS) entry which is preliminary data.</text>
</comment>
<dbReference type="SUPFAM" id="SSF56672">
    <property type="entry name" value="DNA/RNA polymerases"/>
    <property type="match status" value="1"/>
</dbReference>
<dbReference type="EMBL" id="JARBHB010000013">
    <property type="protein sequence ID" value="KAJ8869825.1"/>
    <property type="molecule type" value="Genomic_DNA"/>
</dbReference>
<dbReference type="InterPro" id="IPR053134">
    <property type="entry name" value="RNA-dir_DNA_polymerase"/>
</dbReference>
<proteinExistence type="predicted"/>
<dbReference type="Proteomes" id="UP001159363">
    <property type="component" value="Chromosome 12"/>
</dbReference>
<evidence type="ECO:0000313" key="1">
    <source>
        <dbReference type="EMBL" id="KAJ8869825.1"/>
    </source>
</evidence>